<proteinExistence type="predicted"/>
<dbReference type="EMBL" id="CM045767">
    <property type="protein sequence ID" value="KAI7998785.1"/>
    <property type="molecule type" value="Genomic_DNA"/>
</dbReference>
<name>A0ACC0GF18_9ERIC</name>
<gene>
    <name evidence="1" type="ORF">LOK49_LG10G00163</name>
</gene>
<comment type="caution">
    <text evidence="1">The sequence shown here is derived from an EMBL/GenBank/DDBJ whole genome shotgun (WGS) entry which is preliminary data.</text>
</comment>
<organism evidence="1 2">
    <name type="scientific">Camellia lanceoleosa</name>
    <dbReference type="NCBI Taxonomy" id="1840588"/>
    <lineage>
        <taxon>Eukaryota</taxon>
        <taxon>Viridiplantae</taxon>
        <taxon>Streptophyta</taxon>
        <taxon>Embryophyta</taxon>
        <taxon>Tracheophyta</taxon>
        <taxon>Spermatophyta</taxon>
        <taxon>Magnoliopsida</taxon>
        <taxon>eudicotyledons</taxon>
        <taxon>Gunneridae</taxon>
        <taxon>Pentapetalae</taxon>
        <taxon>asterids</taxon>
        <taxon>Ericales</taxon>
        <taxon>Theaceae</taxon>
        <taxon>Camellia</taxon>
    </lineage>
</organism>
<evidence type="ECO:0000313" key="2">
    <source>
        <dbReference type="Proteomes" id="UP001060215"/>
    </source>
</evidence>
<keyword evidence="2" id="KW-1185">Reference proteome</keyword>
<evidence type="ECO:0000313" key="1">
    <source>
        <dbReference type="EMBL" id="KAI7998785.1"/>
    </source>
</evidence>
<protein>
    <submittedName>
        <fullName evidence="1">Mechanosensitive ion channel protein 8</fullName>
    </submittedName>
</protein>
<dbReference type="Proteomes" id="UP001060215">
    <property type="component" value="Chromosome 10"/>
</dbReference>
<reference evidence="1 2" key="1">
    <citation type="journal article" date="2022" name="Plant J.">
        <title>Chromosome-level genome of Camellia lanceoleosa provides a valuable resource for understanding genome evolution and self-incompatibility.</title>
        <authorList>
            <person name="Gong W."/>
            <person name="Xiao S."/>
            <person name="Wang L."/>
            <person name="Liao Z."/>
            <person name="Chang Y."/>
            <person name="Mo W."/>
            <person name="Hu G."/>
            <person name="Li W."/>
            <person name="Zhao G."/>
            <person name="Zhu H."/>
            <person name="Hu X."/>
            <person name="Ji K."/>
            <person name="Xiang X."/>
            <person name="Song Q."/>
            <person name="Yuan D."/>
            <person name="Jin S."/>
            <person name="Zhang L."/>
        </authorList>
    </citation>
    <scope>NUCLEOTIDE SEQUENCE [LARGE SCALE GENOMIC DNA]</scope>
    <source>
        <strain evidence="1">SQ_2022a</strain>
    </source>
</reference>
<sequence length="159" mass="18619">MVLIAWHYLFDKRVERETNVKFLLFVNKVLVYFLVGALLWLVKTLVIKVLVSSFHVSTFFERIQESLFNQFVTEKLSGPPLIEMKNIQDDKERTMAKVWKLQKPQRTSSQKFSRSSSKKQGEGILINHLHKLNPNNISAWNMKRLIKIVHHGVLSTLDE</sequence>
<accession>A0ACC0GF18</accession>